<organism evidence="2 3">
    <name type="scientific">Cercospora zeae-maydis SCOH1-5</name>
    <dbReference type="NCBI Taxonomy" id="717836"/>
    <lineage>
        <taxon>Eukaryota</taxon>
        <taxon>Fungi</taxon>
        <taxon>Dikarya</taxon>
        <taxon>Ascomycota</taxon>
        <taxon>Pezizomycotina</taxon>
        <taxon>Dothideomycetes</taxon>
        <taxon>Dothideomycetidae</taxon>
        <taxon>Mycosphaerellales</taxon>
        <taxon>Mycosphaerellaceae</taxon>
        <taxon>Cercospora</taxon>
    </lineage>
</organism>
<proteinExistence type="predicted"/>
<evidence type="ECO:0000313" key="2">
    <source>
        <dbReference type="EMBL" id="KAF2211842.1"/>
    </source>
</evidence>
<dbReference type="AlphaFoldDB" id="A0A6A6FEM8"/>
<keyword evidence="3" id="KW-1185">Reference proteome</keyword>
<accession>A0A6A6FEM8</accession>
<feature type="region of interest" description="Disordered" evidence="1">
    <location>
        <begin position="88"/>
        <end position="137"/>
    </location>
</feature>
<name>A0A6A6FEM8_9PEZI</name>
<dbReference type="OrthoDB" id="5596422at2759"/>
<feature type="compositionally biased region" description="Polar residues" evidence="1">
    <location>
        <begin position="95"/>
        <end position="114"/>
    </location>
</feature>
<dbReference type="Proteomes" id="UP000799539">
    <property type="component" value="Unassembled WGS sequence"/>
</dbReference>
<dbReference type="EMBL" id="ML992675">
    <property type="protein sequence ID" value="KAF2211842.1"/>
    <property type="molecule type" value="Genomic_DNA"/>
</dbReference>
<evidence type="ECO:0000256" key="1">
    <source>
        <dbReference type="SAM" id="MobiDB-lite"/>
    </source>
</evidence>
<reference evidence="2" key="1">
    <citation type="journal article" date="2020" name="Stud. Mycol.">
        <title>101 Dothideomycetes genomes: a test case for predicting lifestyles and emergence of pathogens.</title>
        <authorList>
            <person name="Haridas S."/>
            <person name="Albert R."/>
            <person name="Binder M."/>
            <person name="Bloem J."/>
            <person name="Labutti K."/>
            <person name="Salamov A."/>
            <person name="Andreopoulos B."/>
            <person name="Baker S."/>
            <person name="Barry K."/>
            <person name="Bills G."/>
            <person name="Bluhm B."/>
            <person name="Cannon C."/>
            <person name="Castanera R."/>
            <person name="Culley D."/>
            <person name="Daum C."/>
            <person name="Ezra D."/>
            <person name="Gonzalez J."/>
            <person name="Henrissat B."/>
            <person name="Kuo A."/>
            <person name="Liang C."/>
            <person name="Lipzen A."/>
            <person name="Lutzoni F."/>
            <person name="Magnuson J."/>
            <person name="Mondo S."/>
            <person name="Nolan M."/>
            <person name="Ohm R."/>
            <person name="Pangilinan J."/>
            <person name="Park H.-J."/>
            <person name="Ramirez L."/>
            <person name="Alfaro M."/>
            <person name="Sun H."/>
            <person name="Tritt A."/>
            <person name="Yoshinaga Y."/>
            <person name="Zwiers L.-H."/>
            <person name="Turgeon B."/>
            <person name="Goodwin S."/>
            <person name="Spatafora J."/>
            <person name="Crous P."/>
            <person name="Grigoriev I."/>
        </authorList>
    </citation>
    <scope>NUCLEOTIDE SEQUENCE</scope>
    <source>
        <strain evidence="2">SCOH1-5</strain>
    </source>
</reference>
<protein>
    <submittedName>
        <fullName evidence="2">Uncharacterized protein</fullName>
    </submittedName>
</protein>
<feature type="compositionally biased region" description="Basic and acidic residues" evidence="1">
    <location>
        <begin position="117"/>
        <end position="130"/>
    </location>
</feature>
<sequence>MKLARFLIIHYPATKALKAISRWELTKSPLVQQLYNELQSSIARDHNNQASTSPSPAVIVTEASKTVAGKSQGEQVVIRSASFAAFPPDCRQDQLPRSPSTSRMIASRTITAPNRSDGPDHAGLETRSGREATPSDANDTAHQLWQHLRRDSLSADKMLIALSGESLHQLEATDEELKALRERALANKRSIGAETLKACKWDDKQTHGATPWL</sequence>
<gene>
    <name evidence="2" type="ORF">CERZMDRAFT_90896</name>
</gene>
<evidence type="ECO:0000313" key="3">
    <source>
        <dbReference type="Proteomes" id="UP000799539"/>
    </source>
</evidence>